<proteinExistence type="predicted"/>
<dbReference type="Pfam" id="PF03101">
    <property type="entry name" value="FAR1"/>
    <property type="match status" value="1"/>
</dbReference>
<accession>A0AAD5P1V5</accession>
<organism evidence="2 3">
    <name type="scientific">Acer negundo</name>
    <name type="common">Box elder</name>
    <dbReference type="NCBI Taxonomy" id="4023"/>
    <lineage>
        <taxon>Eukaryota</taxon>
        <taxon>Viridiplantae</taxon>
        <taxon>Streptophyta</taxon>
        <taxon>Embryophyta</taxon>
        <taxon>Tracheophyta</taxon>
        <taxon>Spermatophyta</taxon>
        <taxon>Magnoliopsida</taxon>
        <taxon>eudicotyledons</taxon>
        <taxon>Gunneridae</taxon>
        <taxon>Pentapetalae</taxon>
        <taxon>rosids</taxon>
        <taxon>malvids</taxon>
        <taxon>Sapindales</taxon>
        <taxon>Sapindaceae</taxon>
        <taxon>Hippocastanoideae</taxon>
        <taxon>Acereae</taxon>
        <taxon>Acer</taxon>
    </lineage>
</organism>
<dbReference type="AlphaFoldDB" id="A0AAD5P1V5"/>
<gene>
    <name evidence="2" type="ORF">LWI28_024665</name>
</gene>
<evidence type="ECO:0000259" key="1">
    <source>
        <dbReference type="Pfam" id="PF03101"/>
    </source>
</evidence>
<sequence length="163" mass="18208">MDDTSMIIGHVGVVEDTSMVINHVGGAVEHTSMVINHVGAVEDKPFNFLMSTKNIQVPEVVYDHKPKVGQEFAALDEVHDFYNKYAKEVGLSVRISSSKKNKNDEITRKEYCCFKEETSCKGIPCEEKRCRGIIPVGCNAKLAVVKTISEVDEERESDAQDDR</sequence>
<dbReference type="InterPro" id="IPR004330">
    <property type="entry name" value="FAR1_DNA_bnd_dom"/>
</dbReference>
<reference evidence="2" key="2">
    <citation type="submission" date="2023-02" db="EMBL/GenBank/DDBJ databases">
        <authorList>
            <person name="Swenson N.G."/>
            <person name="Wegrzyn J.L."/>
            <person name="Mcevoy S.L."/>
        </authorList>
    </citation>
    <scope>NUCLEOTIDE SEQUENCE</scope>
    <source>
        <strain evidence="2">91603</strain>
        <tissue evidence="2">Leaf</tissue>
    </source>
</reference>
<dbReference type="PANTHER" id="PTHR46328">
    <property type="entry name" value="FAR-RED IMPAIRED RESPONSIVE (FAR1) FAMILY PROTEIN-RELATED"/>
    <property type="match status" value="1"/>
</dbReference>
<keyword evidence="3" id="KW-1185">Reference proteome</keyword>
<reference evidence="2" key="1">
    <citation type="journal article" date="2022" name="Plant J.">
        <title>Strategies of tolerance reflected in two North American maple genomes.</title>
        <authorList>
            <person name="McEvoy S.L."/>
            <person name="Sezen U.U."/>
            <person name="Trouern-Trend A."/>
            <person name="McMahon S.M."/>
            <person name="Schaberg P.G."/>
            <person name="Yang J."/>
            <person name="Wegrzyn J.L."/>
            <person name="Swenson N.G."/>
        </authorList>
    </citation>
    <scope>NUCLEOTIDE SEQUENCE</scope>
    <source>
        <strain evidence="2">91603</strain>
    </source>
</reference>
<protein>
    <recommendedName>
        <fullName evidence="1">FAR1 domain-containing protein</fullName>
    </recommendedName>
</protein>
<evidence type="ECO:0000313" key="2">
    <source>
        <dbReference type="EMBL" id="KAI9196525.1"/>
    </source>
</evidence>
<dbReference type="EMBL" id="JAJSOW010000003">
    <property type="protein sequence ID" value="KAI9196525.1"/>
    <property type="molecule type" value="Genomic_DNA"/>
</dbReference>
<comment type="caution">
    <text evidence="2">The sequence shown here is derived from an EMBL/GenBank/DDBJ whole genome shotgun (WGS) entry which is preliminary data.</text>
</comment>
<feature type="domain" description="FAR1" evidence="1">
    <location>
        <begin position="80"/>
        <end position="146"/>
    </location>
</feature>
<dbReference type="Proteomes" id="UP001064489">
    <property type="component" value="Chromosome 1"/>
</dbReference>
<name>A0AAD5P1V5_ACENE</name>
<evidence type="ECO:0000313" key="3">
    <source>
        <dbReference type="Proteomes" id="UP001064489"/>
    </source>
</evidence>
<dbReference type="PANTHER" id="PTHR46328:SF38">
    <property type="entry name" value="FAR1 DNA-BINDING DOMAIN PROTEIN"/>
    <property type="match status" value="1"/>
</dbReference>